<proteinExistence type="inferred from homology"/>
<evidence type="ECO:0000256" key="1">
    <source>
        <dbReference type="ARBA" id="ARBA00001971"/>
    </source>
</evidence>
<evidence type="ECO:0000256" key="8">
    <source>
        <dbReference type="ARBA" id="ARBA00023136"/>
    </source>
</evidence>
<keyword evidence="4 9" id="KW-0349">Heme</keyword>
<evidence type="ECO:0000256" key="2">
    <source>
        <dbReference type="ARBA" id="ARBA00004586"/>
    </source>
</evidence>
<dbReference type="Proteomes" id="UP000605970">
    <property type="component" value="Unassembled WGS sequence"/>
</dbReference>
<dbReference type="PANTHER" id="PTHR24291">
    <property type="entry name" value="CYTOCHROME P450 FAMILY 4"/>
    <property type="match status" value="1"/>
</dbReference>
<keyword evidence="8 11" id="KW-0472">Membrane</keyword>
<dbReference type="SUPFAM" id="SSF48264">
    <property type="entry name" value="Cytochrome P450"/>
    <property type="match status" value="1"/>
</dbReference>
<evidence type="ECO:0000256" key="4">
    <source>
        <dbReference type="ARBA" id="ARBA00022617"/>
    </source>
</evidence>
<dbReference type="GO" id="GO:0005789">
    <property type="term" value="C:endoplasmic reticulum membrane"/>
    <property type="evidence" value="ECO:0007669"/>
    <property type="project" value="UniProtKB-SubCell"/>
</dbReference>
<organism evidence="12 13">
    <name type="scientific">Meloidogyne graminicola</name>
    <dbReference type="NCBI Taxonomy" id="189291"/>
    <lineage>
        <taxon>Eukaryota</taxon>
        <taxon>Metazoa</taxon>
        <taxon>Ecdysozoa</taxon>
        <taxon>Nematoda</taxon>
        <taxon>Chromadorea</taxon>
        <taxon>Rhabditida</taxon>
        <taxon>Tylenchina</taxon>
        <taxon>Tylenchomorpha</taxon>
        <taxon>Tylenchoidea</taxon>
        <taxon>Meloidogynidae</taxon>
        <taxon>Meloidogyninae</taxon>
        <taxon>Meloidogyne</taxon>
    </lineage>
</organism>
<dbReference type="PRINTS" id="PR00463">
    <property type="entry name" value="EP450I"/>
</dbReference>
<comment type="cofactor">
    <cofactor evidence="1 9">
        <name>heme</name>
        <dbReference type="ChEBI" id="CHEBI:30413"/>
    </cofactor>
</comment>
<keyword evidence="7 10" id="KW-0503">Monooxygenase</keyword>
<dbReference type="InterPro" id="IPR001128">
    <property type="entry name" value="Cyt_P450"/>
</dbReference>
<keyword evidence="5" id="KW-0256">Endoplasmic reticulum</keyword>
<evidence type="ECO:0000256" key="10">
    <source>
        <dbReference type="RuleBase" id="RU000461"/>
    </source>
</evidence>
<gene>
    <name evidence="12" type="ORF">Mgra_00002071</name>
</gene>
<accession>A0A8S9ZZ46</accession>
<dbReference type="InterPro" id="IPR002401">
    <property type="entry name" value="Cyt_P450_E_grp-I"/>
</dbReference>
<keyword evidence="11" id="KW-1133">Transmembrane helix</keyword>
<dbReference type="PRINTS" id="PR00385">
    <property type="entry name" value="P450"/>
</dbReference>
<dbReference type="InterPro" id="IPR050196">
    <property type="entry name" value="Cytochrome_P450_Monoox"/>
</dbReference>
<evidence type="ECO:0000256" key="11">
    <source>
        <dbReference type="SAM" id="Phobius"/>
    </source>
</evidence>
<comment type="subcellular location">
    <subcellularLocation>
        <location evidence="2">Endoplasmic reticulum membrane</location>
    </subcellularLocation>
</comment>
<protein>
    <submittedName>
        <fullName evidence="12">Cytochrome P450 4V2</fullName>
    </submittedName>
</protein>
<dbReference type="AlphaFoldDB" id="A0A8S9ZZ46"/>
<dbReference type="GO" id="GO:0005506">
    <property type="term" value="F:iron ion binding"/>
    <property type="evidence" value="ECO:0007669"/>
    <property type="project" value="InterPro"/>
</dbReference>
<keyword evidence="9 10" id="KW-0479">Metal-binding</keyword>
<comment type="caution">
    <text evidence="12">The sequence shown here is derived from an EMBL/GenBank/DDBJ whole genome shotgun (WGS) entry which is preliminary data.</text>
</comment>
<feature type="binding site" description="axial binding residue" evidence="9">
    <location>
        <position position="459"/>
    </location>
    <ligand>
        <name>heme</name>
        <dbReference type="ChEBI" id="CHEBI:30413"/>
    </ligand>
    <ligandPart>
        <name>Fe</name>
        <dbReference type="ChEBI" id="CHEBI:18248"/>
    </ligandPart>
</feature>
<keyword evidence="13" id="KW-1185">Reference proteome</keyword>
<dbReference type="PROSITE" id="PS00086">
    <property type="entry name" value="CYTOCHROME_P450"/>
    <property type="match status" value="1"/>
</dbReference>
<evidence type="ECO:0000256" key="7">
    <source>
        <dbReference type="ARBA" id="ARBA00023033"/>
    </source>
</evidence>
<sequence length="520" mass="60370">MAFLGILIITGLFAWFSVWFLRKYLRIKCLINKIQGPTPIPLIGNIHQFRLNPDEFFEQAQGVGYMFREQPGIRMARIWLGPLPFVLIYGAEECEPILSSNKVLNKLFAYSFLSAWIGDGLLISKPNKWRPRRKLLTPTFHYDILKDFMPVNKFKIKIYNRHARTLCSQFDKLIGANDFTDIFHKISLCTLDIICEASLGVNIDAQRTHTDYLDAVFKIKKIIQDRIIRPQYYPELIFNLFGAGKDQKKCVNVLHDFTGNAIITRKKMMDEAGGIQQMLAKREANGDSIRLALLDLMLDMYYKNEIDLEGIQEEVDTFTFEGHDTTSAALNWFVHLMGHNPNIQAKLQQELDEILGNNLDRDIAFDDFVELKYVDACLKETLRLYPSVPLIARQLTEDVQIKNFTLPAGTGAVIVASMVHRDPNYWENPEIFNPERFLTGDYLKHPYCYIPFSAGARNCIGQRFALMEEKTLVANIFRRFNVYPKLRTDQMRVASELIIRPMYGNYVKFERRKFGEYIKY</sequence>
<name>A0A8S9ZZ46_9BILA</name>
<reference evidence="12" key="1">
    <citation type="journal article" date="2020" name="Ecol. Evol.">
        <title>Genome structure and content of the rice root-knot nematode (Meloidogyne graminicola).</title>
        <authorList>
            <person name="Phan N.T."/>
            <person name="Danchin E.G.J."/>
            <person name="Klopp C."/>
            <person name="Perfus-Barbeoch L."/>
            <person name="Kozlowski D.K."/>
            <person name="Koutsovoulos G.D."/>
            <person name="Lopez-Roques C."/>
            <person name="Bouchez O."/>
            <person name="Zahm M."/>
            <person name="Besnard G."/>
            <person name="Bellafiore S."/>
        </authorList>
    </citation>
    <scope>NUCLEOTIDE SEQUENCE</scope>
    <source>
        <strain evidence="12">VN-18</strain>
    </source>
</reference>
<keyword evidence="6 9" id="KW-0408">Iron</keyword>
<dbReference type="InterPro" id="IPR036396">
    <property type="entry name" value="Cyt_P450_sf"/>
</dbReference>
<evidence type="ECO:0000256" key="9">
    <source>
        <dbReference type="PIRSR" id="PIRSR602401-1"/>
    </source>
</evidence>
<dbReference type="GO" id="GO:0004497">
    <property type="term" value="F:monooxygenase activity"/>
    <property type="evidence" value="ECO:0007669"/>
    <property type="project" value="UniProtKB-KW"/>
</dbReference>
<dbReference type="PANTHER" id="PTHR24291:SF189">
    <property type="entry name" value="CYTOCHROME P450 4C3-RELATED"/>
    <property type="match status" value="1"/>
</dbReference>
<evidence type="ECO:0000313" key="13">
    <source>
        <dbReference type="Proteomes" id="UP000605970"/>
    </source>
</evidence>
<keyword evidence="10" id="KW-0560">Oxidoreductase</keyword>
<comment type="similarity">
    <text evidence="3 10">Belongs to the cytochrome P450 family.</text>
</comment>
<dbReference type="InterPro" id="IPR017972">
    <property type="entry name" value="Cyt_P450_CS"/>
</dbReference>
<evidence type="ECO:0000256" key="5">
    <source>
        <dbReference type="ARBA" id="ARBA00022824"/>
    </source>
</evidence>
<dbReference type="GO" id="GO:0016705">
    <property type="term" value="F:oxidoreductase activity, acting on paired donors, with incorporation or reduction of molecular oxygen"/>
    <property type="evidence" value="ECO:0007669"/>
    <property type="project" value="InterPro"/>
</dbReference>
<evidence type="ECO:0000313" key="12">
    <source>
        <dbReference type="EMBL" id="KAF7638389.1"/>
    </source>
</evidence>
<dbReference type="OrthoDB" id="1470350at2759"/>
<dbReference type="GO" id="GO:0020037">
    <property type="term" value="F:heme binding"/>
    <property type="evidence" value="ECO:0007669"/>
    <property type="project" value="InterPro"/>
</dbReference>
<feature type="transmembrane region" description="Helical" evidence="11">
    <location>
        <begin position="6"/>
        <end position="25"/>
    </location>
</feature>
<dbReference type="EMBL" id="JABEBT010000012">
    <property type="protein sequence ID" value="KAF7638389.1"/>
    <property type="molecule type" value="Genomic_DNA"/>
</dbReference>
<dbReference type="Pfam" id="PF00067">
    <property type="entry name" value="p450"/>
    <property type="match status" value="1"/>
</dbReference>
<dbReference type="Gene3D" id="1.10.630.10">
    <property type="entry name" value="Cytochrome P450"/>
    <property type="match status" value="1"/>
</dbReference>
<evidence type="ECO:0000256" key="3">
    <source>
        <dbReference type="ARBA" id="ARBA00010617"/>
    </source>
</evidence>
<evidence type="ECO:0000256" key="6">
    <source>
        <dbReference type="ARBA" id="ARBA00023004"/>
    </source>
</evidence>
<keyword evidence="11" id="KW-0812">Transmembrane</keyword>